<dbReference type="EMBL" id="BOSL01000005">
    <property type="protein sequence ID" value="GIP52965.1"/>
    <property type="molecule type" value="Genomic_DNA"/>
</dbReference>
<dbReference type="Proteomes" id="UP000679992">
    <property type="component" value="Unassembled WGS sequence"/>
</dbReference>
<sequence length="89" mass="9715">MVNGLARVSTELDRVPTVAVNTSQLYMEGEYLLSQLLVFTLLRAGLVVYPFVVAGPLDPGNLAQQLYAKLLFTMYGLYGLIHVSLPVTA</sequence>
<feature type="transmembrane region" description="Helical" evidence="1">
    <location>
        <begin position="32"/>
        <end position="54"/>
    </location>
</feature>
<protein>
    <submittedName>
        <fullName evidence="2">Uncharacterized protein</fullName>
    </submittedName>
</protein>
<keyword evidence="3" id="KW-1185">Reference proteome</keyword>
<keyword evidence="1" id="KW-1133">Transmembrane helix</keyword>
<name>A0ABQ4MAH5_9BACL</name>
<comment type="caution">
    <text evidence="2">The sequence shown here is derived from an EMBL/GenBank/DDBJ whole genome shotgun (WGS) entry which is preliminary data.</text>
</comment>
<accession>A0ABQ4MAH5</accession>
<reference evidence="2 3" key="1">
    <citation type="submission" date="2021-03" db="EMBL/GenBank/DDBJ databases">
        <title>Antimicrobial resistance genes in bacteria isolated from Japanese honey, and their potential for conferring macrolide and lincosamide resistance in the American foulbrood pathogen Paenibacillus larvae.</title>
        <authorList>
            <person name="Okamoto M."/>
            <person name="Kumagai M."/>
            <person name="Kanamori H."/>
            <person name="Takamatsu D."/>
        </authorList>
    </citation>
    <scope>NUCLEOTIDE SEQUENCE [LARGE SCALE GENOMIC DNA]</scope>
    <source>
        <strain evidence="2 3">J42TS3</strain>
    </source>
</reference>
<keyword evidence="1" id="KW-0812">Transmembrane</keyword>
<proteinExistence type="predicted"/>
<evidence type="ECO:0000313" key="3">
    <source>
        <dbReference type="Proteomes" id="UP000679992"/>
    </source>
</evidence>
<organism evidence="2 3">
    <name type="scientific">Paenibacillus vini</name>
    <dbReference type="NCBI Taxonomy" id="1476024"/>
    <lineage>
        <taxon>Bacteria</taxon>
        <taxon>Bacillati</taxon>
        <taxon>Bacillota</taxon>
        <taxon>Bacilli</taxon>
        <taxon>Bacillales</taxon>
        <taxon>Paenibacillaceae</taxon>
        <taxon>Paenibacillus</taxon>
    </lineage>
</organism>
<evidence type="ECO:0000313" key="2">
    <source>
        <dbReference type="EMBL" id="GIP52965.1"/>
    </source>
</evidence>
<gene>
    <name evidence="2" type="ORF">J42TS3_20000</name>
</gene>
<keyword evidence="1" id="KW-0472">Membrane</keyword>
<feature type="transmembrane region" description="Helical" evidence="1">
    <location>
        <begin position="66"/>
        <end position="85"/>
    </location>
</feature>
<evidence type="ECO:0000256" key="1">
    <source>
        <dbReference type="SAM" id="Phobius"/>
    </source>
</evidence>